<reference evidence="3 4" key="1">
    <citation type="submission" date="2024-03" db="EMBL/GenBank/DDBJ databases">
        <title>Human intestinal bacterial collection.</title>
        <authorList>
            <person name="Pauvert C."/>
            <person name="Hitch T.C.A."/>
            <person name="Clavel T."/>
        </authorList>
    </citation>
    <scope>NUCLEOTIDE SEQUENCE [LARGE SCALE GENOMIC DNA]</scope>
    <source>
        <strain evidence="3 4">CLA-AP-H18</strain>
    </source>
</reference>
<evidence type="ECO:0000256" key="1">
    <source>
        <dbReference type="SAM" id="Phobius"/>
    </source>
</evidence>
<dbReference type="InterPro" id="IPR036938">
    <property type="entry name" value="PAP2/HPO_sf"/>
</dbReference>
<keyword evidence="1" id="KW-0812">Transmembrane</keyword>
<dbReference type="EMBL" id="JBBMFI010000026">
    <property type="protein sequence ID" value="MEQ2566014.1"/>
    <property type="molecule type" value="Genomic_DNA"/>
</dbReference>
<sequence>MLDTIQNIDFAILHWIHNNLQCNFLDFIMPKITALGSSGAIWIIVAIAFLISKKYRKYGIILSIGLIMSLLIGNLLLKPLVARPRPCWIESNFPLLVSNPTDYSFPSGHTLASTISAVIITYADKKFGIIAIILATLITFSRLYLFVHFPSDVFAAIILGVIIGLFAIFVFNFVTHIIKRKLNK</sequence>
<protein>
    <submittedName>
        <fullName evidence="3">Phosphatase PAP2 family protein</fullName>
    </submittedName>
</protein>
<dbReference type="RefSeq" id="WP_329979100.1">
    <property type="nucleotide sequence ID" value="NZ_JBBMEY010000028.1"/>
</dbReference>
<organism evidence="3 4">
    <name type="scientific">Ruminococcoides intestinihominis</name>
    <dbReference type="NCBI Taxonomy" id="3133161"/>
    <lineage>
        <taxon>Bacteria</taxon>
        <taxon>Bacillati</taxon>
        <taxon>Bacillota</taxon>
        <taxon>Clostridia</taxon>
        <taxon>Eubacteriales</taxon>
        <taxon>Oscillospiraceae</taxon>
        <taxon>Ruminococcoides</taxon>
    </lineage>
</organism>
<keyword evidence="1" id="KW-1133">Transmembrane helix</keyword>
<dbReference type="PANTHER" id="PTHR14969">
    <property type="entry name" value="SPHINGOSINE-1-PHOSPHATE PHOSPHOHYDROLASE"/>
    <property type="match status" value="1"/>
</dbReference>
<dbReference type="Pfam" id="PF01569">
    <property type="entry name" value="PAP2"/>
    <property type="match status" value="1"/>
</dbReference>
<dbReference type="Proteomes" id="UP001478133">
    <property type="component" value="Unassembled WGS sequence"/>
</dbReference>
<evidence type="ECO:0000259" key="2">
    <source>
        <dbReference type="SMART" id="SM00014"/>
    </source>
</evidence>
<dbReference type="InterPro" id="IPR000326">
    <property type="entry name" value="PAP2/HPO"/>
</dbReference>
<feature type="transmembrane region" description="Helical" evidence="1">
    <location>
        <begin position="32"/>
        <end position="51"/>
    </location>
</feature>
<accession>A0ABV1HUL4</accession>
<feature type="transmembrane region" description="Helical" evidence="1">
    <location>
        <begin position="58"/>
        <end position="77"/>
    </location>
</feature>
<evidence type="ECO:0000313" key="4">
    <source>
        <dbReference type="Proteomes" id="UP001478133"/>
    </source>
</evidence>
<proteinExistence type="predicted"/>
<dbReference type="SMART" id="SM00014">
    <property type="entry name" value="acidPPc"/>
    <property type="match status" value="1"/>
</dbReference>
<evidence type="ECO:0000313" key="3">
    <source>
        <dbReference type="EMBL" id="MEQ2566014.1"/>
    </source>
</evidence>
<feature type="transmembrane region" description="Helical" evidence="1">
    <location>
        <begin position="103"/>
        <end position="122"/>
    </location>
</feature>
<feature type="transmembrane region" description="Helical" evidence="1">
    <location>
        <begin position="129"/>
        <end position="147"/>
    </location>
</feature>
<keyword evidence="1" id="KW-0472">Membrane</keyword>
<feature type="domain" description="Phosphatidic acid phosphatase type 2/haloperoxidase" evidence="2">
    <location>
        <begin position="58"/>
        <end position="168"/>
    </location>
</feature>
<name>A0ABV1HUL4_9FIRM</name>
<comment type="caution">
    <text evidence="3">The sequence shown here is derived from an EMBL/GenBank/DDBJ whole genome shotgun (WGS) entry which is preliminary data.</text>
</comment>
<gene>
    <name evidence="3" type="ORF">ABFO16_07145</name>
</gene>
<dbReference type="Gene3D" id="1.20.144.10">
    <property type="entry name" value="Phosphatidic acid phosphatase type 2/haloperoxidase"/>
    <property type="match status" value="2"/>
</dbReference>
<feature type="transmembrane region" description="Helical" evidence="1">
    <location>
        <begin position="153"/>
        <end position="174"/>
    </location>
</feature>
<keyword evidence="4" id="KW-1185">Reference proteome</keyword>
<dbReference type="SUPFAM" id="SSF48317">
    <property type="entry name" value="Acid phosphatase/Vanadium-dependent haloperoxidase"/>
    <property type="match status" value="1"/>
</dbReference>
<dbReference type="PANTHER" id="PTHR14969:SF13">
    <property type="entry name" value="AT30094P"/>
    <property type="match status" value="1"/>
</dbReference>